<comment type="caution">
    <text evidence="10">The sequence shown here is derived from an EMBL/GenBank/DDBJ whole genome shotgun (WGS) entry which is preliminary data.</text>
</comment>
<dbReference type="Proteomes" id="UP000778578">
    <property type="component" value="Unassembled WGS sequence"/>
</dbReference>
<comment type="cofactor">
    <cofactor evidence="1">
        <name>heme b</name>
        <dbReference type="ChEBI" id="CHEBI:60344"/>
    </cofactor>
</comment>
<organism evidence="10 11">
    <name type="scientific">Actinacidiphila acidipaludis</name>
    <dbReference type="NCBI Taxonomy" id="2873382"/>
    <lineage>
        <taxon>Bacteria</taxon>
        <taxon>Bacillati</taxon>
        <taxon>Actinomycetota</taxon>
        <taxon>Actinomycetes</taxon>
        <taxon>Kitasatosporales</taxon>
        <taxon>Streptomycetaceae</taxon>
        <taxon>Actinacidiphila</taxon>
    </lineage>
</organism>
<dbReference type="InterPro" id="IPR011008">
    <property type="entry name" value="Dimeric_a/b-barrel"/>
</dbReference>
<dbReference type="Pfam" id="PF20628">
    <property type="entry name" value="Dyp_perox_C"/>
    <property type="match status" value="1"/>
</dbReference>
<keyword evidence="4" id="KW-0560">Oxidoreductase</keyword>
<dbReference type="PANTHER" id="PTHR30521:SF0">
    <property type="entry name" value="DYP-TYPE PEROXIDASE FAMILY PROTEIN"/>
    <property type="match status" value="1"/>
</dbReference>
<evidence type="ECO:0000256" key="3">
    <source>
        <dbReference type="ARBA" id="ARBA00022723"/>
    </source>
</evidence>
<feature type="region of interest" description="Disordered" evidence="7">
    <location>
        <begin position="363"/>
        <end position="414"/>
    </location>
</feature>
<name>A0ABS7Q397_9ACTN</name>
<dbReference type="Pfam" id="PF04261">
    <property type="entry name" value="Dyp_perox_N"/>
    <property type="match status" value="1"/>
</dbReference>
<accession>A0ABS7Q397</accession>
<dbReference type="SUPFAM" id="SSF54909">
    <property type="entry name" value="Dimeric alpha+beta barrel"/>
    <property type="match status" value="1"/>
</dbReference>
<evidence type="ECO:0000256" key="4">
    <source>
        <dbReference type="ARBA" id="ARBA00023002"/>
    </source>
</evidence>
<dbReference type="PROSITE" id="PS51404">
    <property type="entry name" value="DYP_PEROXIDASE"/>
    <property type="match status" value="1"/>
</dbReference>
<protein>
    <submittedName>
        <fullName evidence="10">Dyp-type peroxidase</fullName>
    </submittedName>
</protein>
<feature type="compositionally biased region" description="Low complexity" evidence="7">
    <location>
        <begin position="367"/>
        <end position="377"/>
    </location>
</feature>
<gene>
    <name evidence="10" type="ORF">K7862_08270</name>
</gene>
<keyword evidence="11" id="KW-1185">Reference proteome</keyword>
<dbReference type="NCBIfam" id="TIGR01413">
    <property type="entry name" value="Dyp_perox_fam"/>
    <property type="match status" value="1"/>
</dbReference>
<feature type="region of interest" description="Disordered" evidence="7">
    <location>
        <begin position="1"/>
        <end position="66"/>
    </location>
</feature>
<dbReference type="GO" id="GO:0004601">
    <property type="term" value="F:peroxidase activity"/>
    <property type="evidence" value="ECO:0007669"/>
    <property type="project" value="UniProtKB-KW"/>
</dbReference>
<evidence type="ECO:0000259" key="8">
    <source>
        <dbReference type="Pfam" id="PF04261"/>
    </source>
</evidence>
<evidence type="ECO:0000259" key="9">
    <source>
        <dbReference type="Pfam" id="PF20628"/>
    </source>
</evidence>
<dbReference type="EMBL" id="JAINZZ010000006">
    <property type="protein sequence ID" value="MBY8877626.1"/>
    <property type="molecule type" value="Genomic_DNA"/>
</dbReference>
<evidence type="ECO:0000256" key="2">
    <source>
        <dbReference type="ARBA" id="ARBA00022559"/>
    </source>
</evidence>
<keyword evidence="3" id="KW-0479">Metal-binding</keyword>
<evidence type="ECO:0000256" key="6">
    <source>
        <dbReference type="ARBA" id="ARBA00025737"/>
    </source>
</evidence>
<evidence type="ECO:0000313" key="10">
    <source>
        <dbReference type="EMBL" id="MBY8877626.1"/>
    </source>
</evidence>
<dbReference type="InterPro" id="IPR006314">
    <property type="entry name" value="Dyp_peroxidase"/>
</dbReference>
<feature type="compositionally biased region" description="Pro residues" evidence="7">
    <location>
        <begin position="378"/>
        <end position="394"/>
    </location>
</feature>
<keyword evidence="2 10" id="KW-0575">Peroxidase</keyword>
<keyword evidence="5" id="KW-0408">Iron</keyword>
<feature type="compositionally biased region" description="Pro residues" evidence="7">
    <location>
        <begin position="38"/>
        <end position="66"/>
    </location>
</feature>
<evidence type="ECO:0000313" key="11">
    <source>
        <dbReference type="Proteomes" id="UP000778578"/>
    </source>
</evidence>
<sequence length="414" mass="43363">MVSHRRQEDALASTLFPAPAPAPAPEPDPAPARGAAPGDPPGRGPGPVPGRVVPAPPAADRPPVPQPVLSPLTTAAVFLVLTVDEGGEETVRDLLGDLSGLGRALGFGAPDAGLSCVAGIGSDVWDRLLDYPRPPGLHPFQPIEGPRHSAPATPGDLLFHLRATRSDLCFAFASEIMKRLRGAVTLQDEVQGFKYLDVRDLLGFVDGTENPVGPAAHDAVLVGDEDPEHAGGSYVIVQKYLHDLDAWNALPVEAQERIIGRTKATNIELDAPGSHVDLNTVTGEDGEERQILRDNMPFGSPGRGEFGTYFIGYARTPEVTELMLDRMFLGVPPSGPDRILDFSTAVTGTLFYTPTADFLDDLPPLPAAAAGSTATGPAPEPDLPAVPPPAPQPEPARAGDGSLGIGNLNRSTLP</sequence>
<evidence type="ECO:0000256" key="7">
    <source>
        <dbReference type="SAM" id="MobiDB-lite"/>
    </source>
</evidence>
<evidence type="ECO:0000256" key="1">
    <source>
        <dbReference type="ARBA" id="ARBA00001970"/>
    </source>
</evidence>
<evidence type="ECO:0000256" key="5">
    <source>
        <dbReference type="ARBA" id="ARBA00023004"/>
    </source>
</evidence>
<feature type="compositionally biased region" description="Pro residues" evidence="7">
    <location>
        <begin position="18"/>
        <end position="30"/>
    </location>
</feature>
<feature type="domain" description="Dyp-type peroxidase C-terminal" evidence="9">
    <location>
        <begin position="198"/>
        <end position="357"/>
    </location>
</feature>
<dbReference type="InterPro" id="IPR048327">
    <property type="entry name" value="Dyp_perox_N"/>
</dbReference>
<proteinExistence type="inferred from homology"/>
<dbReference type="InterPro" id="IPR048328">
    <property type="entry name" value="Dyp_perox_C"/>
</dbReference>
<comment type="similarity">
    <text evidence="6">Belongs to the DyP-type peroxidase family.</text>
</comment>
<dbReference type="PANTHER" id="PTHR30521">
    <property type="entry name" value="DEFERROCHELATASE/PEROXIDASE"/>
    <property type="match status" value="1"/>
</dbReference>
<reference evidence="10 11" key="1">
    <citation type="submission" date="2021-08" db="EMBL/GenBank/DDBJ databases">
        <title>WGS of actinomycetes from Thailand.</title>
        <authorList>
            <person name="Thawai C."/>
        </authorList>
    </citation>
    <scope>NUCLEOTIDE SEQUENCE [LARGE SCALE GENOMIC DNA]</scope>
    <source>
        <strain evidence="10 11">PLK6-54</strain>
    </source>
</reference>
<feature type="domain" description="Dyp-type peroxidase N-terminal" evidence="8">
    <location>
        <begin position="66"/>
        <end position="194"/>
    </location>
</feature>